<evidence type="ECO:0000256" key="1">
    <source>
        <dbReference type="SAM" id="SignalP"/>
    </source>
</evidence>
<keyword evidence="3" id="KW-1185">Reference proteome</keyword>
<dbReference type="EMBL" id="CAVNYO010000187">
    <property type="protein sequence ID" value="CAK5272860.1"/>
    <property type="molecule type" value="Genomic_DNA"/>
</dbReference>
<proteinExistence type="predicted"/>
<organism evidence="2 3">
    <name type="scientific">Mycena citricolor</name>
    <dbReference type="NCBI Taxonomy" id="2018698"/>
    <lineage>
        <taxon>Eukaryota</taxon>
        <taxon>Fungi</taxon>
        <taxon>Dikarya</taxon>
        <taxon>Basidiomycota</taxon>
        <taxon>Agaricomycotina</taxon>
        <taxon>Agaricomycetes</taxon>
        <taxon>Agaricomycetidae</taxon>
        <taxon>Agaricales</taxon>
        <taxon>Marasmiineae</taxon>
        <taxon>Mycenaceae</taxon>
        <taxon>Mycena</taxon>
    </lineage>
</organism>
<gene>
    <name evidence="2" type="ORF">MYCIT1_LOCUS18807</name>
</gene>
<comment type="caution">
    <text evidence="2">The sequence shown here is derived from an EMBL/GenBank/DDBJ whole genome shotgun (WGS) entry which is preliminary data.</text>
</comment>
<name>A0AAD2Q3S0_9AGAR</name>
<evidence type="ECO:0000313" key="2">
    <source>
        <dbReference type="EMBL" id="CAK5272860.1"/>
    </source>
</evidence>
<keyword evidence="1" id="KW-0732">Signal</keyword>
<dbReference type="AlphaFoldDB" id="A0AAD2Q3S0"/>
<feature type="signal peptide" evidence="1">
    <location>
        <begin position="1"/>
        <end position="18"/>
    </location>
</feature>
<sequence>MQFRLVLTLLAVAASCAAVPIPEVRAVSPYETRFIERTPKGLNRLRRSAAGLVSRIPGIAAVRREEKDDIFLARALEDPIFASAQDFVARR</sequence>
<dbReference type="Proteomes" id="UP001295794">
    <property type="component" value="Unassembled WGS sequence"/>
</dbReference>
<dbReference type="PROSITE" id="PS51257">
    <property type="entry name" value="PROKAR_LIPOPROTEIN"/>
    <property type="match status" value="1"/>
</dbReference>
<evidence type="ECO:0000313" key="3">
    <source>
        <dbReference type="Proteomes" id="UP001295794"/>
    </source>
</evidence>
<reference evidence="2" key="1">
    <citation type="submission" date="2023-11" db="EMBL/GenBank/DDBJ databases">
        <authorList>
            <person name="De Vega J J."/>
            <person name="De Vega J J."/>
        </authorList>
    </citation>
    <scope>NUCLEOTIDE SEQUENCE</scope>
</reference>
<protein>
    <submittedName>
        <fullName evidence="2">Uncharacterized protein</fullName>
    </submittedName>
</protein>
<accession>A0AAD2Q3S0</accession>
<feature type="chain" id="PRO_5041917473" evidence="1">
    <location>
        <begin position="19"/>
        <end position="91"/>
    </location>
</feature>